<feature type="transmembrane region" description="Helical" evidence="5">
    <location>
        <begin position="159"/>
        <end position="183"/>
    </location>
</feature>
<evidence type="ECO:0000313" key="7">
    <source>
        <dbReference type="EMBL" id="CAF1430477.1"/>
    </source>
</evidence>
<dbReference type="GO" id="GO:0005886">
    <property type="term" value="C:plasma membrane"/>
    <property type="evidence" value="ECO:0007669"/>
    <property type="project" value="TreeGrafter"/>
</dbReference>
<evidence type="ECO:0000256" key="4">
    <source>
        <dbReference type="ARBA" id="ARBA00023136"/>
    </source>
</evidence>
<comment type="caution">
    <text evidence="7">The sequence shown here is derived from an EMBL/GenBank/DDBJ whole genome shotgun (WGS) entry which is preliminary data.</text>
</comment>
<dbReference type="Proteomes" id="UP000663829">
    <property type="component" value="Unassembled WGS sequence"/>
</dbReference>
<dbReference type="GO" id="GO:0007605">
    <property type="term" value="P:sensory perception of sound"/>
    <property type="evidence" value="ECO:0007669"/>
    <property type="project" value="TreeGrafter"/>
</dbReference>
<protein>
    <submittedName>
        <fullName evidence="7">Uncharacterized protein</fullName>
    </submittedName>
</protein>
<evidence type="ECO:0000313" key="8">
    <source>
        <dbReference type="EMBL" id="CAF4145469.1"/>
    </source>
</evidence>
<proteinExistence type="predicted"/>
<keyword evidence="2 5" id="KW-0812">Transmembrane</keyword>
<evidence type="ECO:0000313" key="10">
    <source>
        <dbReference type="Proteomes" id="UP000663829"/>
    </source>
</evidence>
<name>A0A815N1E6_9BILA</name>
<accession>A0A815N1E6</accession>
<dbReference type="EMBL" id="CAJOBA010043186">
    <property type="protein sequence ID" value="CAF4145469.1"/>
    <property type="molecule type" value="Genomic_DNA"/>
</dbReference>
<evidence type="ECO:0000256" key="2">
    <source>
        <dbReference type="ARBA" id="ARBA00022692"/>
    </source>
</evidence>
<dbReference type="EMBL" id="CAJNOQ010018506">
    <property type="protein sequence ID" value="CAF1430477.1"/>
    <property type="molecule type" value="Genomic_DNA"/>
</dbReference>
<feature type="transmembrane region" description="Helical" evidence="5">
    <location>
        <begin position="21"/>
        <end position="43"/>
    </location>
</feature>
<dbReference type="AlphaFoldDB" id="A0A815N1E6"/>
<dbReference type="PANTHER" id="PTHR12489:SF1">
    <property type="entry name" value="LP10272P"/>
    <property type="match status" value="1"/>
</dbReference>
<dbReference type="Pfam" id="PF10242">
    <property type="entry name" value="L_HMGIC_fpl"/>
    <property type="match status" value="1"/>
</dbReference>
<dbReference type="EMBL" id="CAJNOK010021560">
    <property type="protein sequence ID" value="CAF1334109.1"/>
    <property type="molecule type" value="Genomic_DNA"/>
</dbReference>
<dbReference type="Proteomes" id="UP000677228">
    <property type="component" value="Unassembled WGS sequence"/>
</dbReference>
<keyword evidence="4 5" id="KW-0472">Membrane</keyword>
<evidence type="ECO:0000256" key="3">
    <source>
        <dbReference type="ARBA" id="ARBA00022989"/>
    </source>
</evidence>
<dbReference type="PANTHER" id="PTHR12489">
    <property type="entry name" value="LIPOMA HMGIC FUSION PARTNER-LIKE PROTEIN"/>
    <property type="match status" value="1"/>
</dbReference>
<evidence type="ECO:0000313" key="6">
    <source>
        <dbReference type="EMBL" id="CAF1334109.1"/>
    </source>
</evidence>
<dbReference type="Proteomes" id="UP000681722">
    <property type="component" value="Unassembled WGS sequence"/>
</dbReference>
<gene>
    <name evidence="7" type="ORF">GPM918_LOCUS33986</name>
    <name evidence="6" type="ORF">OVA965_LOCUS30027</name>
    <name evidence="9" type="ORF">SRO942_LOCUS34680</name>
    <name evidence="8" type="ORF">TMI583_LOCUS30823</name>
</gene>
<reference evidence="7" key="1">
    <citation type="submission" date="2021-02" db="EMBL/GenBank/DDBJ databases">
        <authorList>
            <person name="Nowell W R."/>
        </authorList>
    </citation>
    <scope>NUCLEOTIDE SEQUENCE</scope>
</reference>
<feature type="transmembrane region" description="Helical" evidence="5">
    <location>
        <begin position="107"/>
        <end position="130"/>
    </location>
</feature>
<dbReference type="PROSITE" id="PS51257">
    <property type="entry name" value="PROKAR_LIPOPROTEIN"/>
    <property type="match status" value="1"/>
</dbReference>
<evidence type="ECO:0000256" key="1">
    <source>
        <dbReference type="ARBA" id="ARBA00004141"/>
    </source>
</evidence>
<dbReference type="OrthoDB" id="5873721at2759"/>
<dbReference type="EMBL" id="CAJOBC010083939">
    <property type="protein sequence ID" value="CAF4309325.1"/>
    <property type="molecule type" value="Genomic_DNA"/>
</dbReference>
<dbReference type="Proteomes" id="UP000682733">
    <property type="component" value="Unassembled WGS sequence"/>
</dbReference>
<sequence length="365" mass="42027">MLRTRTDRKVNYRNTYIRNSRAIGVLWGLFTACFAILNIVVFLQPQWIGDTLQSPTAGHFGLYEYCLVSYNDINYESNCKGTWSNFKTILNPPFAAATFFVGLSSRIVYIICGCLQLLCTICLIIGVIIYPSGFDNEIVRSVCGQEAKDYNAGLCQIRWAYIVAIISIFDVLLLSILAFTLALKQPKNVIVTNDADTKYGQLNGGFGVDDQPPLEQQRYISFITVQMHIFQKLRASFRRKHHSDSKTLLTDELLQVSSSNVSDKIEQLLFNNDELNKTKENSTCEIIRQIYHYRMNEFDKLTLDKEHPKRLEFEQCILKSLVTNMKNDQVINDQKTNPFQRNMRLYKSMPIAKETMKHKLGLKSY</sequence>
<keyword evidence="10" id="KW-1185">Reference proteome</keyword>
<dbReference type="InterPro" id="IPR019372">
    <property type="entry name" value="LHFPL"/>
</dbReference>
<evidence type="ECO:0000256" key="5">
    <source>
        <dbReference type="SAM" id="Phobius"/>
    </source>
</evidence>
<evidence type="ECO:0000313" key="9">
    <source>
        <dbReference type="EMBL" id="CAF4309325.1"/>
    </source>
</evidence>
<keyword evidence="3 5" id="KW-1133">Transmembrane helix</keyword>
<organism evidence="7 10">
    <name type="scientific">Didymodactylos carnosus</name>
    <dbReference type="NCBI Taxonomy" id="1234261"/>
    <lineage>
        <taxon>Eukaryota</taxon>
        <taxon>Metazoa</taxon>
        <taxon>Spiralia</taxon>
        <taxon>Gnathifera</taxon>
        <taxon>Rotifera</taxon>
        <taxon>Eurotatoria</taxon>
        <taxon>Bdelloidea</taxon>
        <taxon>Philodinida</taxon>
        <taxon>Philodinidae</taxon>
        <taxon>Didymodactylos</taxon>
    </lineage>
</organism>
<comment type="subcellular location">
    <subcellularLocation>
        <location evidence="1">Membrane</location>
        <topology evidence="1">Multi-pass membrane protein</topology>
    </subcellularLocation>
</comment>